<evidence type="ECO:0000313" key="7">
    <source>
        <dbReference type="Proteomes" id="UP000281343"/>
    </source>
</evidence>
<keyword evidence="7" id="KW-1185">Reference proteome</keyword>
<keyword evidence="2" id="KW-0732">Signal</keyword>
<dbReference type="Proteomes" id="UP000281343">
    <property type="component" value="Unassembled WGS sequence"/>
</dbReference>
<dbReference type="AlphaFoldDB" id="A0A3L9Y5X5"/>
<sequence length="293" mass="31697">MKSIFGILALGLVTGCGTLPEELSEPRAQYFGPLPVANLTPADAALQCLSQTPEVRRSNVVFAVHVISDVTQRVSVDEVGPYIPRDAASMLVTALERAGVDQVNRINTAVSEFEIALSREQILGDGGLTQIEGETIPYRPIRRGAFRGSRYVIDGSITQLDFNTYSEGAEIGFFGLGAGRRAFALTVGADLRVTDTVSTEIVMSESYAKQAVGREVYGSIFRFFDDELFDLNLGRENIEGLHAGIRWLMAEAAYDIVSEIVNHGGSCDALLPRNFGSGTEAADELRATLARVE</sequence>
<reference evidence="6 7" key="1">
    <citation type="submission" date="2018-10" db="EMBL/GenBank/DDBJ databases">
        <authorList>
            <person name="Jung H.S."/>
            <person name="Jeon C.O."/>
        </authorList>
    </citation>
    <scope>NUCLEOTIDE SEQUENCE [LARGE SCALE GENOMIC DNA]</scope>
    <source>
        <strain evidence="6 7">MA-7-27</strain>
    </source>
</reference>
<evidence type="ECO:0000313" key="6">
    <source>
        <dbReference type="EMBL" id="RMA44159.1"/>
    </source>
</evidence>
<evidence type="ECO:0000256" key="3">
    <source>
        <dbReference type="ARBA" id="ARBA00023136"/>
    </source>
</evidence>
<keyword evidence="3" id="KW-0472">Membrane</keyword>
<proteinExistence type="predicted"/>
<keyword evidence="1" id="KW-1003">Cell membrane</keyword>
<evidence type="ECO:0000256" key="1">
    <source>
        <dbReference type="ARBA" id="ARBA00022475"/>
    </source>
</evidence>
<comment type="caution">
    <text evidence="6">The sequence shown here is derived from an EMBL/GenBank/DDBJ whole genome shotgun (WGS) entry which is preliminary data.</text>
</comment>
<dbReference type="GO" id="GO:0030288">
    <property type="term" value="C:outer membrane-bounded periplasmic space"/>
    <property type="evidence" value="ECO:0007669"/>
    <property type="project" value="InterPro"/>
</dbReference>
<dbReference type="OrthoDB" id="8832648at2"/>
<dbReference type="PROSITE" id="PS51257">
    <property type="entry name" value="PROKAR_LIPOPROTEIN"/>
    <property type="match status" value="1"/>
</dbReference>
<dbReference type="Pfam" id="PF03783">
    <property type="entry name" value="CsgG"/>
    <property type="match status" value="1"/>
</dbReference>
<dbReference type="PANTHER" id="PTHR41164:SF1">
    <property type="entry name" value="CURLI PRODUCTION ASSEMBLY_TRANSPORT COMPONENT CSGG"/>
    <property type="match status" value="1"/>
</dbReference>
<evidence type="ECO:0000256" key="2">
    <source>
        <dbReference type="ARBA" id="ARBA00022729"/>
    </source>
</evidence>
<keyword evidence="4" id="KW-0564">Palmitate</keyword>
<gene>
    <name evidence="6" type="ORF">D9R08_04490</name>
</gene>
<dbReference type="RefSeq" id="WP_121896749.1">
    <property type="nucleotide sequence ID" value="NZ_RCNT01000001.1"/>
</dbReference>
<dbReference type="EMBL" id="RCNT01000001">
    <property type="protein sequence ID" value="RMA44159.1"/>
    <property type="molecule type" value="Genomic_DNA"/>
</dbReference>
<dbReference type="Gene3D" id="3.40.50.10610">
    <property type="entry name" value="ABC-type transport auxiliary lipoprotein component"/>
    <property type="match status" value="1"/>
</dbReference>
<organism evidence="6 7">
    <name type="scientific">Rhodophyticola porphyridii</name>
    <dbReference type="NCBI Taxonomy" id="1852017"/>
    <lineage>
        <taxon>Bacteria</taxon>
        <taxon>Pseudomonadati</taxon>
        <taxon>Pseudomonadota</taxon>
        <taxon>Alphaproteobacteria</taxon>
        <taxon>Rhodobacterales</taxon>
        <taxon>Roseobacteraceae</taxon>
        <taxon>Rhodophyticola</taxon>
    </lineage>
</organism>
<evidence type="ECO:0008006" key="8">
    <source>
        <dbReference type="Google" id="ProtNLM"/>
    </source>
</evidence>
<evidence type="ECO:0000256" key="4">
    <source>
        <dbReference type="ARBA" id="ARBA00023139"/>
    </source>
</evidence>
<dbReference type="PANTHER" id="PTHR41164">
    <property type="entry name" value="CURLI PRODUCTION ASSEMBLY/TRANSPORT COMPONENT CSGG"/>
    <property type="match status" value="1"/>
</dbReference>
<accession>A0A3L9Y5X5</accession>
<evidence type="ECO:0000256" key="5">
    <source>
        <dbReference type="ARBA" id="ARBA00023288"/>
    </source>
</evidence>
<dbReference type="InterPro" id="IPR005534">
    <property type="entry name" value="Curli_assmbl/transp-comp_CsgG"/>
</dbReference>
<protein>
    <recommendedName>
        <fullName evidence="8">Curli production assembly/transport component CsgG</fullName>
    </recommendedName>
</protein>
<name>A0A3L9Y5X5_9RHOB</name>
<keyword evidence="5" id="KW-0449">Lipoprotein</keyword>